<gene>
    <name evidence="2" type="ORF">MB84_28350</name>
</gene>
<keyword evidence="3" id="KW-1185">Reference proteome</keyword>
<keyword evidence="2" id="KW-0614">Plasmid</keyword>
<protein>
    <submittedName>
        <fullName evidence="2">Uncharacterized protein</fullName>
    </submittedName>
</protein>
<name>A0A0G3IHR4_9BURK</name>
<accession>A0A0G3IHR4</accession>
<geneLocation type="plasmid" evidence="2 3">
    <name>pPO70-1</name>
</geneLocation>
<feature type="region of interest" description="Disordered" evidence="1">
    <location>
        <begin position="30"/>
        <end position="65"/>
    </location>
</feature>
<evidence type="ECO:0000313" key="2">
    <source>
        <dbReference type="EMBL" id="AKK24725.1"/>
    </source>
</evidence>
<dbReference type="EMBL" id="CP011518">
    <property type="protein sequence ID" value="AKK24725.1"/>
    <property type="molecule type" value="Genomic_DNA"/>
</dbReference>
<dbReference type="AlphaFoldDB" id="A0A0G3IHR4"/>
<reference evidence="2" key="1">
    <citation type="submission" date="2016-06" db="EMBL/GenBank/DDBJ databases">
        <title>Pandoraea oxalativorans DSM 23570 Genome Sequencing.</title>
        <authorList>
            <person name="Ee R."/>
            <person name="Lim Y.-L."/>
            <person name="Yong D."/>
            <person name="Yin W.-F."/>
            <person name="Chan K.-G."/>
        </authorList>
    </citation>
    <scope>NUCLEOTIDE SEQUENCE</scope>
    <source>
        <strain evidence="2">DSM 23570</strain>
        <plasmid evidence="2">pPO70-1</plasmid>
    </source>
</reference>
<dbReference type="Proteomes" id="UP000035050">
    <property type="component" value="Plasmid pPO70-1"/>
</dbReference>
<sequence>MCGIELGTSSNAFPIAFNIFVASAGVTTRPPATISPSRRPPAAWDGHAPASGLGGPFRPPLQVFT</sequence>
<evidence type="ECO:0000313" key="3">
    <source>
        <dbReference type="Proteomes" id="UP000035050"/>
    </source>
</evidence>
<organism evidence="2 3">
    <name type="scientific">Pandoraea oxalativorans</name>
    <dbReference type="NCBI Taxonomy" id="573737"/>
    <lineage>
        <taxon>Bacteria</taxon>
        <taxon>Pseudomonadati</taxon>
        <taxon>Pseudomonadota</taxon>
        <taxon>Betaproteobacteria</taxon>
        <taxon>Burkholderiales</taxon>
        <taxon>Burkholderiaceae</taxon>
        <taxon>Pandoraea</taxon>
    </lineage>
</organism>
<proteinExistence type="predicted"/>
<dbReference type="KEGG" id="pox:MB84_28350"/>
<evidence type="ECO:0000256" key="1">
    <source>
        <dbReference type="SAM" id="MobiDB-lite"/>
    </source>
</evidence>